<name>A0A8B8ETK2_CRAVI</name>
<dbReference type="KEGG" id="cvn:111136478"/>
<proteinExistence type="predicted"/>
<dbReference type="AlphaFoldDB" id="A0A8B8ETK2"/>
<keyword evidence="2" id="KW-1185">Reference proteome</keyword>
<dbReference type="OrthoDB" id="6147753at2759"/>
<evidence type="ECO:0000256" key="1">
    <source>
        <dbReference type="SAM" id="SignalP"/>
    </source>
</evidence>
<feature type="chain" id="PRO_5034900207" evidence="1">
    <location>
        <begin position="18"/>
        <end position="236"/>
    </location>
</feature>
<gene>
    <name evidence="3" type="primary">LOC111136478</name>
</gene>
<dbReference type="Proteomes" id="UP000694844">
    <property type="component" value="Chromosome 5"/>
</dbReference>
<keyword evidence="1" id="KW-0732">Signal</keyword>
<protein>
    <submittedName>
        <fullName evidence="3">Uncharacterized protein LOC111136478</fullName>
    </submittedName>
</protein>
<reference evidence="3" key="1">
    <citation type="submission" date="2025-08" db="UniProtKB">
        <authorList>
            <consortium name="RefSeq"/>
        </authorList>
    </citation>
    <scope>IDENTIFICATION</scope>
    <source>
        <tissue evidence="3">Whole sample</tissue>
    </source>
</reference>
<organism evidence="2 3">
    <name type="scientific">Crassostrea virginica</name>
    <name type="common">Eastern oyster</name>
    <dbReference type="NCBI Taxonomy" id="6565"/>
    <lineage>
        <taxon>Eukaryota</taxon>
        <taxon>Metazoa</taxon>
        <taxon>Spiralia</taxon>
        <taxon>Lophotrochozoa</taxon>
        <taxon>Mollusca</taxon>
        <taxon>Bivalvia</taxon>
        <taxon>Autobranchia</taxon>
        <taxon>Pteriomorphia</taxon>
        <taxon>Ostreida</taxon>
        <taxon>Ostreoidea</taxon>
        <taxon>Ostreidae</taxon>
        <taxon>Crassostrea</taxon>
    </lineage>
</organism>
<dbReference type="RefSeq" id="XP_022343063.1">
    <property type="nucleotide sequence ID" value="XM_022487355.1"/>
</dbReference>
<dbReference type="GeneID" id="111136478"/>
<accession>A0A8B8ETK2</accession>
<evidence type="ECO:0000313" key="3">
    <source>
        <dbReference type="RefSeq" id="XP_022343063.1"/>
    </source>
</evidence>
<evidence type="ECO:0000313" key="2">
    <source>
        <dbReference type="Proteomes" id="UP000694844"/>
    </source>
</evidence>
<sequence>MWQLILLCSVVFTEILAKNSECGERLPGSCCANGKKYNFGDFILKKSENLEICQRRVCIFGRLIKLGDYPCPEKTENNRKYIIDKQPAEFGQFYVRRRSVPTTIPPYFTTTIPTTTIPSNMCHHNGKWYMPGEMIETGQSGHWCYFTQCGHEGQVMYGDDFNCGMTTIPTTIPTTTMPTTTTTAFVITPMYCFFNDPKTGETVVWRGGTEGKLSDGTACRCEYWGRLSCPENNVGR</sequence>
<feature type="signal peptide" evidence="1">
    <location>
        <begin position="1"/>
        <end position="17"/>
    </location>
</feature>